<dbReference type="GO" id="GO:0042742">
    <property type="term" value="P:defense response to bacterium"/>
    <property type="evidence" value="ECO:0007669"/>
    <property type="project" value="UniProtKB-KW"/>
</dbReference>
<accession>A0A182LX62</accession>
<keyword evidence="8" id="KW-0732">Signal</keyword>
<evidence type="ECO:0000256" key="1">
    <source>
        <dbReference type="ARBA" id="ARBA00000632"/>
    </source>
</evidence>
<dbReference type="FunFam" id="1.10.530.10:FF:000001">
    <property type="entry name" value="Lysozyme C"/>
    <property type="match status" value="1"/>
</dbReference>
<keyword evidence="5" id="KW-1015">Disulfide bond</keyword>
<protein>
    <recommendedName>
        <fullName evidence="3">lysozyme</fullName>
        <ecNumber evidence="3">3.2.1.17</ecNumber>
    </recommendedName>
</protein>
<reference evidence="10" key="2">
    <citation type="submission" date="2020-05" db="UniProtKB">
        <authorList>
            <consortium name="EnsemblMetazoa"/>
        </authorList>
    </citation>
    <scope>IDENTIFICATION</scope>
    <source>
        <strain evidence="10">A-37</strain>
    </source>
</reference>
<dbReference type="VEuPathDB" id="VectorBase:ACUA004102"/>
<dbReference type="SMART" id="SM00263">
    <property type="entry name" value="LYZ1"/>
    <property type="match status" value="2"/>
</dbReference>
<reference evidence="11" key="1">
    <citation type="submission" date="2013-09" db="EMBL/GenBank/DDBJ databases">
        <title>The Genome Sequence of Anopheles culicifacies species A.</title>
        <authorList>
            <consortium name="The Broad Institute Genomics Platform"/>
            <person name="Neafsey D.E."/>
            <person name="Besansky N."/>
            <person name="Howell P."/>
            <person name="Walton C."/>
            <person name="Young S.K."/>
            <person name="Zeng Q."/>
            <person name="Gargeya S."/>
            <person name="Fitzgerald M."/>
            <person name="Haas B."/>
            <person name="Abouelleil A."/>
            <person name="Allen A.W."/>
            <person name="Alvarado L."/>
            <person name="Arachchi H.M."/>
            <person name="Berlin A.M."/>
            <person name="Chapman S.B."/>
            <person name="Gainer-Dewar J."/>
            <person name="Goldberg J."/>
            <person name="Griggs A."/>
            <person name="Gujja S."/>
            <person name="Hansen M."/>
            <person name="Howarth C."/>
            <person name="Imamovic A."/>
            <person name="Ireland A."/>
            <person name="Larimer J."/>
            <person name="McCowan C."/>
            <person name="Murphy C."/>
            <person name="Pearson M."/>
            <person name="Poon T.W."/>
            <person name="Priest M."/>
            <person name="Roberts A."/>
            <person name="Saif S."/>
            <person name="Shea T."/>
            <person name="Sisk P."/>
            <person name="Sykes S."/>
            <person name="Wortman J."/>
            <person name="Nusbaum C."/>
            <person name="Birren B."/>
        </authorList>
    </citation>
    <scope>NUCLEOTIDE SEQUENCE [LARGE SCALE GENOMIC DNA]</scope>
    <source>
        <strain evidence="11">A-37</strain>
    </source>
</reference>
<feature type="chain" id="PRO_5008127583" description="lysozyme" evidence="8">
    <location>
        <begin position="30"/>
        <end position="255"/>
    </location>
</feature>
<sequence length="255" mass="28541">MSSKRQIFRTASTISVFVLLFTLYSLTEGKVYEKCPLARALDKHKISSRTLISNWVCLAMAESGGDTDKVTTLDNVSANYGIFQINSKTWYREGRKGGRCNKKCEDFLTDDLTDDIECAKQIYNDGGFAINAKIYTKCELVKQLSAQGVNRSYHGHWVCLAMAVSGLDTEKTTMLPNLSASYGIFQINSKEWCRVGYKGGKCNMKCEDLVTDNITNAIKCSQIIQQQNGFNEWVMWQKKCKGKDLPDVGHCSAIG</sequence>
<evidence type="ECO:0000256" key="3">
    <source>
        <dbReference type="ARBA" id="ARBA00012732"/>
    </source>
</evidence>
<dbReference type="PROSITE" id="PS00128">
    <property type="entry name" value="GLYCOSYL_HYDROL_F22_1"/>
    <property type="match status" value="2"/>
</dbReference>
<dbReference type="CDD" id="cd16899">
    <property type="entry name" value="LYZ_C_invert"/>
    <property type="match status" value="1"/>
</dbReference>
<dbReference type="PRINTS" id="PR00137">
    <property type="entry name" value="LYSOZYME"/>
</dbReference>
<proteinExistence type="inferred from homology"/>
<evidence type="ECO:0000256" key="7">
    <source>
        <dbReference type="RuleBase" id="RU004440"/>
    </source>
</evidence>
<evidence type="ECO:0000259" key="9">
    <source>
        <dbReference type="PROSITE" id="PS00128"/>
    </source>
</evidence>
<keyword evidence="6" id="KW-0378">Hydrolase</keyword>
<feature type="domain" description="Glycosyl hydrolases family 22 (GH22)" evidence="9">
    <location>
        <begin position="202"/>
        <end position="220"/>
    </location>
</feature>
<dbReference type="Proteomes" id="UP000075883">
    <property type="component" value="Unassembled WGS sequence"/>
</dbReference>
<dbReference type="InterPro" id="IPR019799">
    <property type="entry name" value="Glyco_hydro_22_CS"/>
</dbReference>
<dbReference type="PROSITE" id="PS51348">
    <property type="entry name" value="GLYCOSYL_HYDROL_F22_2"/>
    <property type="match status" value="2"/>
</dbReference>
<dbReference type="InterPro" id="IPR023346">
    <property type="entry name" value="Lysozyme-like_dom_sf"/>
</dbReference>
<dbReference type="AlphaFoldDB" id="A0A182LX62"/>
<dbReference type="GO" id="GO:0031640">
    <property type="term" value="P:killing of cells of another organism"/>
    <property type="evidence" value="ECO:0007669"/>
    <property type="project" value="UniProtKB-KW"/>
</dbReference>
<evidence type="ECO:0000256" key="2">
    <source>
        <dbReference type="ARBA" id="ARBA00010859"/>
    </source>
</evidence>
<dbReference type="STRING" id="139723.A0A182LX62"/>
<dbReference type="SUPFAM" id="SSF53955">
    <property type="entry name" value="Lysozyme-like"/>
    <property type="match status" value="2"/>
</dbReference>
<dbReference type="PANTHER" id="PTHR11407">
    <property type="entry name" value="LYSOZYME C"/>
    <property type="match status" value="1"/>
</dbReference>
<dbReference type="EnsemblMetazoa" id="ACUA004102-RA">
    <property type="protein sequence ID" value="ACUA004102-PA"/>
    <property type="gene ID" value="ACUA004102"/>
</dbReference>
<keyword evidence="4" id="KW-0081">Bacteriolytic enzyme</keyword>
<comment type="catalytic activity">
    <reaction evidence="1">
        <text>Hydrolysis of (1-&gt;4)-beta-linkages between N-acetylmuramic acid and N-acetyl-D-glucosamine residues in a peptidoglycan and between N-acetyl-D-glucosamine residues in chitodextrins.</text>
        <dbReference type="EC" id="3.2.1.17"/>
    </reaction>
</comment>
<keyword evidence="6" id="KW-0326">Glycosidase</keyword>
<evidence type="ECO:0000256" key="8">
    <source>
        <dbReference type="SAM" id="SignalP"/>
    </source>
</evidence>
<evidence type="ECO:0000256" key="4">
    <source>
        <dbReference type="ARBA" id="ARBA00022638"/>
    </source>
</evidence>
<dbReference type="EMBL" id="AXCM01002235">
    <property type="status" value="NOT_ANNOTATED_CDS"/>
    <property type="molecule type" value="Genomic_DNA"/>
</dbReference>
<keyword evidence="11" id="KW-1185">Reference proteome</keyword>
<organism evidence="10 11">
    <name type="scientific">Anopheles culicifacies</name>
    <dbReference type="NCBI Taxonomy" id="139723"/>
    <lineage>
        <taxon>Eukaryota</taxon>
        <taxon>Metazoa</taxon>
        <taxon>Ecdysozoa</taxon>
        <taxon>Arthropoda</taxon>
        <taxon>Hexapoda</taxon>
        <taxon>Insecta</taxon>
        <taxon>Pterygota</taxon>
        <taxon>Neoptera</taxon>
        <taxon>Endopterygota</taxon>
        <taxon>Diptera</taxon>
        <taxon>Nematocera</taxon>
        <taxon>Culicoidea</taxon>
        <taxon>Culicidae</taxon>
        <taxon>Anophelinae</taxon>
        <taxon>Anopheles</taxon>
        <taxon>culicifacies species complex</taxon>
    </lineage>
</organism>
<feature type="signal peptide" evidence="8">
    <location>
        <begin position="1"/>
        <end position="29"/>
    </location>
</feature>
<dbReference type="GO" id="GO:0003796">
    <property type="term" value="F:lysozyme activity"/>
    <property type="evidence" value="ECO:0007669"/>
    <property type="project" value="UniProtKB-EC"/>
</dbReference>
<dbReference type="InterPro" id="IPR001916">
    <property type="entry name" value="Glyco_hydro_22"/>
</dbReference>
<dbReference type="EC" id="3.2.1.17" evidence="3"/>
<dbReference type="InterPro" id="IPR000974">
    <property type="entry name" value="Glyco_hydro_22_lys"/>
</dbReference>
<dbReference type="PANTHER" id="PTHR11407:SF63">
    <property type="entry name" value="LYSOZYME C"/>
    <property type="match status" value="1"/>
</dbReference>
<evidence type="ECO:0000256" key="6">
    <source>
        <dbReference type="ARBA" id="ARBA00023295"/>
    </source>
</evidence>
<evidence type="ECO:0000313" key="11">
    <source>
        <dbReference type="Proteomes" id="UP000075883"/>
    </source>
</evidence>
<keyword evidence="4" id="KW-0929">Antimicrobial</keyword>
<name>A0A182LX62_9DIPT</name>
<dbReference type="Pfam" id="PF00062">
    <property type="entry name" value="Lys"/>
    <property type="match status" value="2"/>
</dbReference>
<comment type="similarity">
    <text evidence="2 7">Belongs to the glycosyl hydrolase 22 family.</text>
</comment>
<dbReference type="PRINTS" id="PR00135">
    <property type="entry name" value="LYZLACT"/>
</dbReference>
<evidence type="ECO:0000256" key="5">
    <source>
        <dbReference type="ARBA" id="ARBA00023157"/>
    </source>
</evidence>
<evidence type="ECO:0000313" key="10">
    <source>
        <dbReference type="EnsemblMetazoa" id="ACUA004102-PA"/>
    </source>
</evidence>
<dbReference type="Gene3D" id="1.10.530.10">
    <property type="match status" value="2"/>
</dbReference>
<feature type="domain" description="Glycosyl hydrolases family 22 (GH22)" evidence="9">
    <location>
        <begin position="100"/>
        <end position="118"/>
    </location>
</feature>